<dbReference type="InterPro" id="IPR024768">
    <property type="entry name" value="Marf1"/>
</dbReference>
<dbReference type="Proteomes" id="UP000029121">
    <property type="component" value="Unassembled WGS sequence"/>
</dbReference>
<dbReference type="KEGG" id="crb:17899214"/>
<dbReference type="CDD" id="cd10910">
    <property type="entry name" value="PIN_limkain_b1_N_like"/>
    <property type="match status" value="1"/>
</dbReference>
<dbReference type="GO" id="GO:0005777">
    <property type="term" value="C:peroxisome"/>
    <property type="evidence" value="ECO:0007669"/>
    <property type="project" value="InterPro"/>
</dbReference>
<dbReference type="PANTHER" id="PTHR14379">
    <property type="entry name" value="LIMKAIN B LKAP"/>
    <property type="match status" value="1"/>
</dbReference>
<dbReference type="PANTHER" id="PTHR14379:SF58">
    <property type="entry name" value="NYN DOMAIN-CONTAINING PROTEIN"/>
    <property type="match status" value="1"/>
</dbReference>
<name>R0GMS9_9BRAS</name>
<accession>R0GMS9</accession>
<sequence>MLVDTLLFVLDKRPAVNWLLISKDFSQSQDTLLTSLLHAFKARNYVALAGLIDMYHPVLKNAISHITEGSITIDKRLERIIDTSVARGWPEEPGNGLFWDVVDYPIPTGLSDDSIYLNIGSALCHRGHRGDVSIWAYGEKQTFPEDSDPDSKFKIGFVPDGPNYSRGFKMLLDMLLWALDNPVEHDEVGYPTLMILSKNISEETDFTRVVQALENRYYDVRVSEPDKVPRSASFGLVY</sequence>
<dbReference type="Pfam" id="PF01936">
    <property type="entry name" value="NYN"/>
    <property type="match status" value="1"/>
</dbReference>
<dbReference type="STRING" id="81985.R0GMS9"/>
<dbReference type="InterPro" id="IPR021139">
    <property type="entry name" value="NYN"/>
</dbReference>
<gene>
    <name evidence="2" type="ORF">CARUB_v10010158mg</name>
</gene>
<reference evidence="3" key="1">
    <citation type="journal article" date="2013" name="Nat. Genet.">
        <title>The Capsella rubella genome and the genomic consequences of rapid mating system evolution.</title>
        <authorList>
            <person name="Slotte T."/>
            <person name="Hazzouri K.M."/>
            <person name="Agren J.A."/>
            <person name="Koenig D."/>
            <person name="Maumus F."/>
            <person name="Guo Y.L."/>
            <person name="Steige K."/>
            <person name="Platts A.E."/>
            <person name="Escobar J.S."/>
            <person name="Newman L.K."/>
            <person name="Wang W."/>
            <person name="Mandakova T."/>
            <person name="Vello E."/>
            <person name="Smith L.M."/>
            <person name="Henz S.R."/>
            <person name="Steffen J."/>
            <person name="Takuno S."/>
            <person name="Brandvain Y."/>
            <person name="Coop G."/>
            <person name="Andolfatto P."/>
            <person name="Hu T.T."/>
            <person name="Blanchette M."/>
            <person name="Clark R.M."/>
            <person name="Quesneville H."/>
            <person name="Nordborg M."/>
            <person name="Gaut B.S."/>
            <person name="Lysak M.A."/>
            <person name="Jenkins J."/>
            <person name="Grimwood J."/>
            <person name="Chapman J."/>
            <person name="Prochnik S."/>
            <person name="Shu S."/>
            <person name="Rokhsar D."/>
            <person name="Schmutz J."/>
            <person name="Weigel D."/>
            <person name="Wright S.I."/>
        </authorList>
    </citation>
    <scope>NUCLEOTIDE SEQUENCE [LARGE SCALE GENOMIC DNA]</scope>
    <source>
        <strain evidence="3">cv. Monte Gargano</strain>
    </source>
</reference>
<evidence type="ECO:0000313" key="3">
    <source>
        <dbReference type="Proteomes" id="UP000029121"/>
    </source>
</evidence>
<keyword evidence="3" id="KW-1185">Reference proteome</keyword>
<evidence type="ECO:0000313" key="2">
    <source>
        <dbReference type="EMBL" id="EOA37056.1"/>
    </source>
</evidence>
<dbReference type="AlphaFoldDB" id="R0GMS9"/>
<dbReference type="EMBL" id="KB870805">
    <property type="protein sequence ID" value="EOA37056.1"/>
    <property type="molecule type" value="Genomic_DNA"/>
</dbReference>
<proteinExistence type="predicted"/>
<evidence type="ECO:0000259" key="1">
    <source>
        <dbReference type="Pfam" id="PF01936"/>
    </source>
</evidence>
<dbReference type="GO" id="GO:0004540">
    <property type="term" value="F:RNA nuclease activity"/>
    <property type="evidence" value="ECO:0007669"/>
    <property type="project" value="InterPro"/>
</dbReference>
<dbReference type="GO" id="GO:0010468">
    <property type="term" value="P:regulation of gene expression"/>
    <property type="evidence" value="ECO:0007669"/>
    <property type="project" value="InterPro"/>
</dbReference>
<protein>
    <recommendedName>
        <fullName evidence="1">NYN domain-containing protein</fullName>
    </recommendedName>
</protein>
<feature type="domain" description="NYN" evidence="1">
    <location>
        <begin position="96"/>
        <end position="222"/>
    </location>
</feature>
<dbReference type="OrthoDB" id="1042662at2759"/>
<organism evidence="2 3">
    <name type="scientific">Capsella rubella</name>
    <dbReference type="NCBI Taxonomy" id="81985"/>
    <lineage>
        <taxon>Eukaryota</taxon>
        <taxon>Viridiplantae</taxon>
        <taxon>Streptophyta</taxon>
        <taxon>Embryophyta</taxon>
        <taxon>Tracheophyta</taxon>
        <taxon>Spermatophyta</taxon>
        <taxon>Magnoliopsida</taxon>
        <taxon>eudicotyledons</taxon>
        <taxon>Gunneridae</taxon>
        <taxon>Pentapetalae</taxon>
        <taxon>rosids</taxon>
        <taxon>malvids</taxon>
        <taxon>Brassicales</taxon>
        <taxon>Brassicaceae</taxon>
        <taxon>Camelineae</taxon>
        <taxon>Capsella</taxon>
    </lineage>
</organism>